<organism evidence="1">
    <name type="scientific">Tetraselmis sp. GSL018</name>
    <dbReference type="NCBI Taxonomy" id="582737"/>
    <lineage>
        <taxon>Eukaryota</taxon>
        <taxon>Viridiplantae</taxon>
        <taxon>Chlorophyta</taxon>
        <taxon>core chlorophytes</taxon>
        <taxon>Chlorodendrophyceae</taxon>
        <taxon>Chlorodendrales</taxon>
        <taxon>Chlorodendraceae</taxon>
        <taxon>Tetraselmis</taxon>
    </lineage>
</organism>
<dbReference type="AlphaFoldDB" id="A0A061QRG0"/>
<dbReference type="EMBL" id="GBEZ01023666">
    <property type="protein sequence ID" value="JAC63237.1"/>
    <property type="molecule type" value="Transcribed_RNA"/>
</dbReference>
<name>A0A061QRG0_9CHLO</name>
<gene>
    <name evidence="1" type="ORF">TSPGSL018_21136</name>
</gene>
<proteinExistence type="predicted"/>
<evidence type="ECO:0000313" key="1">
    <source>
        <dbReference type="EMBL" id="JAC63237.1"/>
    </source>
</evidence>
<accession>A0A061QRG0</accession>
<reference evidence="1" key="1">
    <citation type="submission" date="2014-05" db="EMBL/GenBank/DDBJ databases">
        <title>The transcriptome of the halophilic microalga Tetraselmis sp. GSL018 isolated from the Great Salt Lake, Utah.</title>
        <authorList>
            <person name="Jinkerson R.E."/>
            <person name="D'Adamo S."/>
            <person name="Posewitz M.C."/>
        </authorList>
    </citation>
    <scope>NUCLEOTIDE SEQUENCE</scope>
    <source>
        <strain evidence="1">GSL018</strain>
    </source>
</reference>
<sequence>MLATGSRVLCCSELFPVTSRDVW</sequence>
<protein>
    <submittedName>
        <fullName evidence="1">Uncharacterized protein</fullName>
    </submittedName>
</protein>